<dbReference type="CDD" id="cd00515">
    <property type="entry name" value="HAM1"/>
    <property type="match status" value="1"/>
</dbReference>
<reference evidence="17" key="1">
    <citation type="journal article" date="2012" name="PLoS ONE">
        <title>Gene sets for utilization of primary and secondary nutrition supplies in the distal gut of endangered iberian lynx.</title>
        <authorList>
            <person name="Alcaide M."/>
            <person name="Messina E."/>
            <person name="Richter M."/>
            <person name="Bargiela R."/>
            <person name="Peplies J."/>
            <person name="Huws S.A."/>
            <person name="Newbold C.J."/>
            <person name="Golyshin P.N."/>
            <person name="Simon M.A."/>
            <person name="Lopez G."/>
            <person name="Yakimov M.M."/>
            <person name="Ferrer M."/>
        </authorList>
    </citation>
    <scope>NUCLEOTIDE SEQUENCE</scope>
</reference>
<dbReference type="AlphaFoldDB" id="J9GQ90"/>
<keyword evidence="5" id="KW-0547">Nucleotide-binding</keyword>
<dbReference type="GO" id="GO:0000166">
    <property type="term" value="F:nucleotide binding"/>
    <property type="evidence" value="ECO:0007669"/>
    <property type="project" value="UniProtKB-KW"/>
</dbReference>
<organism evidence="17">
    <name type="scientific">gut metagenome</name>
    <dbReference type="NCBI Taxonomy" id="749906"/>
    <lineage>
        <taxon>unclassified sequences</taxon>
        <taxon>metagenomes</taxon>
        <taxon>organismal metagenomes</taxon>
    </lineage>
</organism>
<dbReference type="InterPro" id="IPR002637">
    <property type="entry name" value="RdgB/HAM1"/>
</dbReference>
<dbReference type="GO" id="GO:0017111">
    <property type="term" value="F:ribonucleoside triphosphate phosphatase activity"/>
    <property type="evidence" value="ECO:0007669"/>
    <property type="project" value="InterPro"/>
</dbReference>
<keyword evidence="8" id="KW-0546">Nucleotide metabolism</keyword>
<evidence type="ECO:0000256" key="5">
    <source>
        <dbReference type="ARBA" id="ARBA00022741"/>
    </source>
</evidence>
<dbReference type="NCBIfam" id="TIGR00042">
    <property type="entry name" value="RdgB/HAM1 family non-canonical purine NTP pyrophosphatase"/>
    <property type="match status" value="1"/>
</dbReference>
<dbReference type="GO" id="GO:0035870">
    <property type="term" value="F:dITP diphosphatase activity"/>
    <property type="evidence" value="ECO:0007669"/>
    <property type="project" value="UniProtKB-ARBA"/>
</dbReference>
<evidence type="ECO:0000256" key="12">
    <source>
        <dbReference type="ARBA" id="ARBA00071289"/>
    </source>
</evidence>
<dbReference type="EC" id="3.6.1.66" evidence="11"/>
<dbReference type="GO" id="GO:0005829">
    <property type="term" value="C:cytosol"/>
    <property type="evidence" value="ECO:0007669"/>
    <property type="project" value="TreeGrafter"/>
</dbReference>
<evidence type="ECO:0000256" key="14">
    <source>
        <dbReference type="ARBA" id="ARBA00078805"/>
    </source>
</evidence>
<gene>
    <name evidence="17" type="ORF">EVA_07294</name>
</gene>
<evidence type="ECO:0000256" key="10">
    <source>
        <dbReference type="ARBA" id="ARBA00052017"/>
    </source>
</evidence>
<accession>J9GQ90</accession>
<keyword evidence="4" id="KW-0479">Metal-binding</keyword>
<keyword evidence="7" id="KW-0460">Magnesium</keyword>
<protein>
    <recommendedName>
        <fullName evidence="12">dITP/XTP pyrophosphatase</fullName>
        <ecNumber evidence="11">3.6.1.66</ecNumber>
    </recommendedName>
    <alternativeName>
        <fullName evidence="13">Non-canonical purine NTP pyrophosphatase</fullName>
    </alternativeName>
    <alternativeName>
        <fullName evidence="14">Non-standard purine NTP pyrophosphatase</fullName>
    </alternativeName>
    <alternativeName>
        <fullName evidence="16">Nucleoside-triphosphate diphosphatase</fullName>
    </alternativeName>
    <alternativeName>
        <fullName evidence="15">Nucleoside-triphosphate pyrophosphatase</fullName>
    </alternativeName>
</protein>
<dbReference type="InterPro" id="IPR029001">
    <property type="entry name" value="ITPase-like_fam"/>
</dbReference>
<dbReference type="GO" id="GO:0036222">
    <property type="term" value="F:XTP diphosphatase activity"/>
    <property type="evidence" value="ECO:0007669"/>
    <property type="project" value="UniProtKB-ARBA"/>
</dbReference>
<dbReference type="HAMAP" id="MF_01405">
    <property type="entry name" value="Non_canon_purine_NTPase"/>
    <property type="match status" value="1"/>
</dbReference>
<evidence type="ECO:0000313" key="17">
    <source>
        <dbReference type="EMBL" id="EJX04598.1"/>
    </source>
</evidence>
<keyword evidence="6" id="KW-0378">Hydrolase</keyword>
<dbReference type="Pfam" id="PF01725">
    <property type="entry name" value="Ham1p_like"/>
    <property type="match status" value="1"/>
</dbReference>
<dbReference type="PANTHER" id="PTHR11067">
    <property type="entry name" value="INOSINE TRIPHOSPHATE PYROPHOSPHATASE/HAM1 PROTEIN"/>
    <property type="match status" value="1"/>
</dbReference>
<evidence type="ECO:0000256" key="16">
    <source>
        <dbReference type="ARBA" id="ARBA00083635"/>
    </source>
</evidence>
<sequence>MKLVFATNNAHKLSEIRAILGDTITVLSLADIDCHDDIPETADTLEGNALIKARWVKERYGYDCFADDTGLEVTALNGGPGVHTARYAYPDRHDPVANTRKLLHELENKTDRTAQFRTVIAFLVNEEEHLFEGIVKGEIATEERGTEGFGYDPVFMPEATGKTFAELGVEAKNTISHRARAVKKLVEYLQQHPLAE</sequence>
<evidence type="ECO:0000256" key="4">
    <source>
        <dbReference type="ARBA" id="ARBA00022723"/>
    </source>
</evidence>
<dbReference type="SUPFAM" id="SSF52972">
    <property type="entry name" value="ITPase-like"/>
    <property type="match status" value="1"/>
</dbReference>
<evidence type="ECO:0000256" key="13">
    <source>
        <dbReference type="ARBA" id="ARBA00075987"/>
    </source>
</evidence>
<evidence type="ECO:0000256" key="7">
    <source>
        <dbReference type="ARBA" id="ARBA00022842"/>
    </source>
</evidence>
<dbReference type="NCBIfam" id="NF011398">
    <property type="entry name" value="PRK14823.1"/>
    <property type="match status" value="1"/>
</dbReference>
<evidence type="ECO:0000256" key="6">
    <source>
        <dbReference type="ARBA" id="ARBA00022801"/>
    </source>
</evidence>
<comment type="catalytic activity">
    <reaction evidence="10">
        <text>XTP + H2O = XMP + diphosphate + H(+)</text>
        <dbReference type="Rhea" id="RHEA:28610"/>
        <dbReference type="ChEBI" id="CHEBI:15377"/>
        <dbReference type="ChEBI" id="CHEBI:15378"/>
        <dbReference type="ChEBI" id="CHEBI:33019"/>
        <dbReference type="ChEBI" id="CHEBI:57464"/>
        <dbReference type="ChEBI" id="CHEBI:61314"/>
        <dbReference type="EC" id="3.6.1.66"/>
    </reaction>
</comment>
<dbReference type="Gene3D" id="3.90.950.10">
    <property type="match status" value="1"/>
</dbReference>
<dbReference type="GO" id="GO:0009117">
    <property type="term" value="P:nucleotide metabolic process"/>
    <property type="evidence" value="ECO:0007669"/>
    <property type="project" value="UniProtKB-KW"/>
</dbReference>
<evidence type="ECO:0000256" key="8">
    <source>
        <dbReference type="ARBA" id="ARBA00023080"/>
    </source>
</evidence>
<evidence type="ECO:0000256" key="11">
    <source>
        <dbReference type="ARBA" id="ARBA00066468"/>
    </source>
</evidence>
<dbReference type="GO" id="GO:0046872">
    <property type="term" value="F:metal ion binding"/>
    <property type="evidence" value="ECO:0007669"/>
    <property type="project" value="UniProtKB-KW"/>
</dbReference>
<proteinExistence type="inferred from homology"/>
<comment type="similarity">
    <text evidence="2">Belongs to the HAM1 NTPase family.</text>
</comment>
<comment type="caution">
    <text evidence="17">The sequence shown here is derived from an EMBL/GenBank/DDBJ whole genome shotgun (WGS) entry which is preliminary data.</text>
</comment>
<evidence type="ECO:0000256" key="9">
    <source>
        <dbReference type="ARBA" id="ARBA00051875"/>
    </source>
</evidence>
<evidence type="ECO:0000256" key="15">
    <source>
        <dbReference type="ARBA" id="ARBA00083186"/>
    </source>
</evidence>
<dbReference type="PANTHER" id="PTHR11067:SF9">
    <property type="entry name" value="INOSINE TRIPHOSPHATE PYROPHOSPHATASE"/>
    <property type="match status" value="1"/>
</dbReference>
<evidence type="ECO:0000256" key="3">
    <source>
        <dbReference type="ARBA" id="ARBA00011738"/>
    </source>
</evidence>
<comment type="catalytic activity">
    <reaction evidence="9">
        <text>dITP + H2O = dIMP + diphosphate + H(+)</text>
        <dbReference type="Rhea" id="RHEA:28342"/>
        <dbReference type="ChEBI" id="CHEBI:15377"/>
        <dbReference type="ChEBI" id="CHEBI:15378"/>
        <dbReference type="ChEBI" id="CHEBI:33019"/>
        <dbReference type="ChEBI" id="CHEBI:61194"/>
        <dbReference type="ChEBI" id="CHEBI:61382"/>
        <dbReference type="EC" id="3.6.1.66"/>
    </reaction>
</comment>
<dbReference type="GO" id="GO:0009146">
    <property type="term" value="P:purine nucleoside triphosphate catabolic process"/>
    <property type="evidence" value="ECO:0007669"/>
    <property type="project" value="UniProtKB-ARBA"/>
</dbReference>
<dbReference type="GO" id="GO:0036220">
    <property type="term" value="F:ITP diphosphatase activity"/>
    <property type="evidence" value="ECO:0007669"/>
    <property type="project" value="UniProtKB-EC"/>
</dbReference>
<comment type="subunit">
    <text evidence="3">Homodimer.</text>
</comment>
<dbReference type="FunFam" id="3.90.950.10:FF:000001">
    <property type="entry name" value="dITP/XTP pyrophosphatase"/>
    <property type="match status" value="1"/>
</dbReference>
<evidence type="ECO:0000256" key="1">
    <source>
        <dbReference type="ARBA" id="ARBA00001946"/>
    </source>
</evidence>
<comment type="cofactor">
    <cofactor evidence="1">
        <name>Mg(2+)</name>
        <dbReference type="ChEBI" id="CHEBI:18420"/>
    </cofactor>
</comment>
<dbReference type="InterPro" id="IPR020922">
    <property type="entry name" value="dITP/XTP_pyrophosphatase"/>
</dbReference>
<dbReference type="EMBL" id="AMCI01001758">
    <property type="protein sequence ID" value="EJX04598.1"/>
    <property type="molecule type" value="Genomic_DNA"/>
</dbReference>
<evidence type="ECO:0000256" key="2">
    <source>
        <dbReference type="ARBA" id="ARBA00008023"/>
    </source>
</evidence>
<name>J9GQ90_9ZZZZ</name>